<evidence type="ECO:0000259" key="8">
    <source>
        <dbReference type="Pfam" id="PF11967"/>
    </source>
</evidence>
<comment type="caution">
    <text evidence="9">The sequence shown here is derived from an EMBL/GenBank/DDBJ whole genome shotgun (WGS) entry which is preliminary data.</text>
</comment>
<evidence type="ECO:0000313" key="9">
    <source>
        <dbReference type="EMBL" id="OGM79324.1"/>
    </source>
</evidence>
<dbReference type="GO" id="GO:0006310">
    <property type="term" value="P:DNA recombination"/>
    <property type="evidence" value="ECO:0007669"/>
    <property type="project" value="UniProtKB-UniRule"/>
</dbReference>
<dbReference type="InterPro" id="IPR037278">
    <property type="entry name" value="ARFGAP/RecO"/>
</dbReference>
<name>A0A1F8CSM4_9BACT</name>
<evidence type="ECO:0000256" key="7">
    <source>
        <dbReference type="HAMAP-Rule" id="MF_00201"/>
    </source>
</evidence>
<dbReference type="STRING" id="1802538.A2382_00900"/>
<evidence type="ECO:0000256" key="3">
    <source>
        <dbReference type="ARBA" id="ARBA00022763"/>
    </source>
</evidence>
<evidence type="ECO:0000256" key="6">
    <source>
        <dbReference type="ARBA" id="ARBA00033409"/>
    </source>
</evidence>
<protein>
    <recommendedName>
        <fullName evidence="2 7">DNA repair protein RecO</fullName>
    </recommendedName>
    <alternativeName>
        <fullName evidence="6 7">Recombination protein O</fullName>
    </alternativeName>
</protein>
<keyword evidence="5 7" id="KW-0234">DNA repair</keyword>
<dbReference type="NCBIfam" id="TIGR00613">
    <property type="entry name" value="reco"/>
    <property type="match status" value="1"/>
</dbReference>
<dbReference type="PANTHER" id="PTHR33991">
    <property type="entry name" value="DNA REPAIR PROTEIN RECO"/>
    <property type="match status" value="1"/>
</dbReference>
<accession>A0A1F8CSM4</accession>
<reference evidence="9 10" key="1">
    <citation type="journal article" date="2016" name="Nat. Commun.">
        <title>Thousands of microbial genomes shed light on interconnected biogeochemical processes in an aquifer system.</title>
        <authorList>
            <person name="Anantharaman K."/>
            <person name="Brown C.T."/>
            <person name="Hug L.A."/>
            <person name="Sharon I."/>
            <person name="Castelle C.J."/>
            <person name="Probst A.J."/>
            <person name="Thomas B.C."/>
            <person name="Singh A."/>
            <person name="Wilkins M.J."/>
            <person name="Karaoz U."/>
            <person name="Brodie E.L."/>
            <person name="Williams K.H."/>
            <person name="Hubbard S.S."/>
            <person name="Banfield J.F."/>
        </authorList>
    </citation>
    <scope>NUCLEOTIDE SEQUENCE [LARGE SCALE GENOMIC DNA]</scope>
</reference>
<dbReference type="EMBL" id="MGHY01000018">
    <property type="protein sequence ID" value="OGM79324.1"/>
    <property type="molecule type" value="Genomic_DNA"/>
</dbReference>
<comment type="similarity">
    <text evidence="1 7">Belongs to the RecO family.</text>
</comment>
<dbReference type="Pfam" id="PF11967">
    <property type="entry name" value="RecO_N"/>
    <property type="match status" value="1"/>
</dbReference>
<proteinExistence type="inferred from homology"/>
<comment type="function">
    <text evidence="7">Involved in DNA repair and RecF pathway recombination.</text>
</comment>
<dbReference type="InterPro" id="IPR042242">
    <property type="entry name" value="RecO_C"/>
</dbReference>
<dbReference type="Gene3D" id="2.40.50.140">
    <property type="entry name" value="Nucleic acid-binding proteins"/>
    <property type="match status" value="1"/>
</dbReference>
<dbReference type="Pfam" id="PF02565">
    <property type="entry name" value="RecO_C"/>
    <property type="match status" value="1"/>
</dbReference>
<keyword evidence="4 7" id="KW-0233">DNA recombination</keyword>
<dbReference type="SUPFAM" id="SSF50249">
    <property type="entry name" value="Nucleic acid-binding proteins"/>
    <property type="match status" value="1"/>
</dbReference>
<dbReference type="AlphaFoldDB" id="A0A1F8CSM4"/>
<dbReference type="Gene3D" id="1.20.1440.120">
    <property type="entry name" value="Recombination protein O, C-terminal domain"/>
    <property type="match status" value="1"/>
</dbReference>
<feature type="domain" description="DNA replication/recombination mediator RecO N-terminal" evidence="8">
    <location>
        <begin position="5"/>
        <end position="81"/>
    </location>
</feature>
<dbReference type="InterPro" id="IPR012340">
    <property type="entry name" value="NA-bd_OB-fold"/>
</dbReference>
<dbReference type="Proteomes" id="UP000178999">
    <property type="component" value="Unassembled WGS sequence"/>
</dbReference>
<keyword evidence="3 7" id="KW-0227">DNA damage</keyword>
<evidence type="ECO:0000256" key="4">
    <source>
        <dbReference type="ARBA" id="ARBA00023172"/>
    </source>
</evidence>
<evidence type="ECO:0000256" key="2">
    <source>
        <dbReference type="ARBA" id="ARBA00021310"/>
    </source>
</evidence>
<evidence type="ECO:0000313" key="10">
    <source>
        <dbReference type="Proteomes" id="UP000178999"/>
    </source>
</evidence>
<gene>
    <name evidence="7" type="primary">recO</name>
    <name evidence="9" type="ORF">A2382_00900</name>
</gene>
<dbReference type="HAMAP" id="MF_00201">
    <property type="entry name" value="RecO"/>
    <property type="match status" value="1"/>
</dbReference>
<dbReference type="InterPro" id="IPR003717">
    <property type="entry name" value="RecO"/>
</dbReference>
<dbReference type="GO" id="GO:0006302">
    <property type="term" value="P:double-strand break repair"/>
    <property type="evidence" value="ECO:0007669"/>
    <property type="project" value="TreeGrafter"/>
</dbReference>
<sequence>MNFGTYKGEAIVLSRKDFSEADRILTVYSKEFGKLSLLAKGIKRPKSRKRGNLEVFSQIKFLAAKTKGLGILVEVALIESFSYLRKDLKRMALAYYVIEVIGRITNYEERNERLYELLVKYFGKIENEEGLLKLRESFIFDLLTLLGYWPKEKTLVNSDQVLEQIIERKINSKIVGKRILT</sequence>
<dbReference type="GO" id="GO:0043590">
    <property type="term" value="C:bacterial nucleoid"/>
    <property type="evidence" value="ECO:0007669"/>
    <property type="project" value="TreeGrafter"/>
</dbReference>
<evidence type="ECO:0000256" key="5">
    <source>
        <dbReference type="ARBA" id="ARBA00023204"/>
    </source>
</evidence>
<organism evidence="9 10">
    <name type="scientific">Candidatus Woesebacteria bacterium RIFOXYB1_FULL_38_16</name>
    <dbReference type="NCBI Taxonomy" id="1802538"/>
    <lineage>
        <taxon>Bacteria</taxon>
        <taxon>Candidatus Woeseibacteriota</taxon>
    </lineage>
</organism>
<dbReference type="PANTHER" id="PTHR33991:SF1">
    <property type="entry name" value="DNA REPAIR PROTEIN RECO"/>
    <property type="match status" value="1"/>
</dbReference>
<dbReference type="SUPFAM" id="SSF57863">
    <property type="entry name" value="ArfGap/RecO-like zinc finger"/>
    <property type="match status" value="1"/>
</dbReference>
<evidence type="ECO:0000256" key="1">
    <source>
        <dbReference type="ARBA" id="ARBA00007452"/>
    </source>
</evidence>
<dbReference type="InterPro" id="IPR022572">
    <property type="entry name" value="DNA_rep/recomb_RecO_N"/>
</dbReference>